<evidence type="ECO:0000259" key="8">
    <source>
        <dbReference type="PROSITE" id="PS50893"/>
    </source>
</evidence>
<evidence type="ECO:0000256" key="2">
    <source>
        <dbReference type="ARBA" id="ARBA00022448"/>
    </source>
</evidence>
<dbReference type="PROSITE" id="PS00211">
    <property type="entry name" value="ABC_TRANSPORTER_1"/>
    <property type="match status" value="1"/>
</dbReference>
<dbReference type="Proteomes" id="UP000193922">
    <property type="component" value="Unassembled WGS sequence"/>
</dbReference>
<dbReference type="InterPro" id="IPR003593">
    <property type="entry name" value="AAA+_ATPase"/>
</dbReference>
<accession>A0A1Y1VZT4</accession>
<dbReference type="SUPFAM" id="SSF52540">
    <property type="entry name" value="P-loop containing nucleoside triphosphate hydrolases"/>
    <property type="match status" value="1"/>
</dbReference>
<dbReference type="GO" id="GO:0005524">
    <property type="term" value="F:ATP binding"/>
    <property type="evidence" value="ECO:0007669"/>
    <property type="project" value="UniProtKB-KW"/>
</dbReference>
<keyword evidence="7" id="KW-0472">Membrane</keyword>
<dbReference type="InterPro" id="IPR050173">
    <property type="entry name" value="ABC_transporter_C-like"/>
</dbReference>
<keyword evidence="9" id="KW-0378">Hydrolase</keyword>
<dbReference type="AlphaFoldDB" id="A0A1Y1VZT4"/>
<feature type="domain" description="ABC transporter" evidence="8">
    <location>
        <begin position="1"/>
        <end position="192"/>
    </location>
</feature>
<dbReference type="GeneID" id="63800943"/>
<evidence type="ECO:0000256" key="1">
    <source>
        <dbReference type="ARBA" id="ARBA00004141"/>
    </source>
</evidence>
<dbReference type="InterPro" id="IPR003439">
    <property type="entry name" value="ABC_transporter-like_ATP-bd"/>
</dbReference>
<dbReference type="FunFam" id="3.40.50.300:FF:000997">
    <property type="entry name" value="Multidrug resistance-associated protein 1"/>
    <property type="match status" value="1"/>
</dbReference>
<evidence type="ECO:0000256" key="3">
    <source>
        <dbReference type="ARBA" id="ARBA00022692"/>
    </source>
</evidence>
<dbReference type="InterPro" id="IPR017871">
    <property type="entry name" value="ABC_transporter-like_CS"/>
</dbReference>
<evidence type="ECO:0000256" key="7">
    <source>
        <dbReference type="ARBA" id="ARBA00023136"/>
    </source>
</evidence>
<keyword evidence="5" id="KW-0067">ATP-binding</keyword>
<feature type="non-terminal residue" evidence="9">
    <location>
        <position position="1"/>
    </location>
</feature>
<dbReference type="Pfam" id="PF00005">
    <property type="entry name" value="ABC_tran"/>
    <property type="match status" value="1"/>
</dbReference>
<dbReference type="EMBL" id="MCFD01000016">
    <property type="protein sequence ID" value="ORX66364.1"/>
    <property type="molecule type" value="Genomic_DNA"/>
</dbReference>
<protein>
    <submittedName>
        <fullName evidence="9">p-loop containing nucleoside triphosphate hydrolase protein</fullName>
    </submittedName>
</protein>
<evidence type="ECO:0000313" key="10">
    <source>
        <dbReference type="Proteomes" id="UP000193922"/>
    </source>
</evidence>
<dbReference type="RefSeq" id="XP_040740374.1">
    <property type="nucleotide sequence ID" value="XM_040884295.1"/>
</dbReference>
<gene>
    <name evidence="9" type="ORF">DL89DRAFT_215781</name>
</gene>
<keyword evidence="10" id="KW-1185">Reference proteome</keyword>
<evidence type="ECO:0000256" key="5">
    <source>
        <dbReference type="ARBA" id="ARBA00022840"/>
    </source>
</evidence>
<evidence type="ECO:0000313" key="9">
    <source>
        <dbReference type="EMBL" id="ORX66364.1"/>
    </source>
</evidence>
<sequence length="192" mass="20895">DNDKFALKPTTLQVMSGEFAVVVGRIGSGKSSLLSAICGEMPMTGGQGCVYGRIGYVSQKPWIMNTTLRENILCGLPFDEDFYWRVIEACALADDISLFPAKDLSEIGHKGINLSGGQKVRLALARAVYSRADIFILDDLLAAVDAYVERQLIDRVLIGNGMLAGKTRILVTHAEHVVPFADRIITLDDGHV</sequence>
<feature type="non-terminal residue" evidence="9">
    <location>
        <position position="192"/>
    </location>
</feature>
<dbReference type="PROSITE" id="PS50893">
    <property type="entry name" value="ABC_TRANSPORTER_2"/>
    <property type="match status" value="1"/>
</dbReference>
<name>A0A1Y1VZT4_9FUNG</name>
<keyword evidence="6" id="KW-1133">Transmembrane helix</keyword>
<keyword evidence="4" id="KW-0547">Nucleotide-binding</keyword>
<proteinExistence type="predicted"/>
<comment type="subcellular location">
    <subcellularLocation>
        <location evidence="1">Membrane</location>
        <topology evidence="1">Multi-pass membrane protein</topology>
    </subcellularLocation>
</comment>
<dbReference type="OrthoDB" id="6500128at2759"/>
<evidence type="ECO:0000256" key="4">
    <source>
        <dbReference type="ARBA" id="ARBA00022741"/>
    </source>
</evidence>
<keyword evidence="3" id="KW-0812">Transmembrane</keyword>
<evidence type="ECO:0000256" key="6">
    <source>
        <dbReference type="ARBA" id="ARBA00022989"/>
    </source>
</evidence>
<keyword evidence="2" id="KW-0813">Transport</keyword>
<dbReference type="CDD" id="cd03250">
    <property type="entry name" value="ABCC_MRP_domain1"/>
    <property type="match status" value="1"/>
</dbReference>
<dbReference type="STRING" id="61395.A0A1Y1VZT4"/>
<dbReference type="SMART" id="SM00382">
    <property type="entry name" value="AAA"/>
    <property type="match status" value="1"/>
</dbReference>
<reference evidence="9 10" key="1">
    <citation type="submission" date="2016-07" db="EMBL/GenBank/DDBJ databases">
        <title>Pervasive Adenine N6-methylation of Active Genes in Fungi.</title>
        <authorList>
            <consortium name="DOE Joint Genome Institute"/>
            <person name="Mondo S.J."/>
            <person name="Dannebaum R.O."/>
            <person name="Kuo R.C."/>
            <person name="Labutti K."/>
            <person name="Haridas S."/>
            <person name="Kuo A."/>
            <person name="Salamov A."/>
            <person name="Ahrendt S.R."/>
            <person name="Lipzen A."/>
            <person name="Sullivan W."/>
            <person name="Andreopoulos W.B."/>
            <person name="Clum A."/>
            <person name="Lindquist E."/>
            <person name="Daum C."/>
            <person name="Ramamoorthy G.K."/>
            <person name="Gryganskyi A."/>
            <person name="Culley D."/>
            <person name="Magnuson J.K."/>
            <person name="James T.Y."/>
            <person name="O'Malley M.A."/>
            <person name="Stajich J.E."/>
            <person name="Spatafora J.W."/>
            <person name="Visel A."/>
            <person name="Grigoriev I.V."/>
        </authorList>
    </citation>
    <scope>NUCLEOTIDE SEQUENCE [LARGE SCALE GENOMIC DNA]</scope>
    <source>
        <strain evidence="9 10">ATCC 12442</strain>
    </source>
</reference>
<dbReference type="InterPro" id="IPR027417">
    <property type="entry name" value="P-loop_NTPase"/>
</dbReference>
<dbReference type="PANTHER" id="PTHR24223">
    <property type="entry name" value="ATP-BINDING CASSETTE SUB-FAMILY C"/>
    <property type="match status" value="1"/>
</dbReference>
<dbReference type="GO" id="GO:0016020">
    <property type="term" value="C:membrane"/>
    <property type="evidence" value="ECO:0007669"/>
    <property type="project" value="UniProtKB-SubCell"/>
</dbReference>
<organism evidence="9 10">
    <name type="scientific">Linderina pennispora</name>
    <dbReference type="NCBI Taxonomy" id="61395"/>
    <lineage>
        <taxon>Eukaryota</taxon>
        <taxon>Fungi</taxon>
        <taxon>Fungi incertae sedis</taxon>
        <taxon>Zoopagomycota</taxon>
        <taxon>Kickxellomycotina</taxon>
        <taxon>Kickxellomycetes</taxon>
        <taxon>Kickxellales</taxon>
        <taxon>Kickxellaceae</taxon>
        <taxon>Linderina</taxon>
    </lineage>
</organism>
<dbReference type="GO" id="GO:0016887">
    <property type="term" value="F:ATP hydrolysis activity"/>
    <property type="evidence" value="ECO:0007669"/>
    <property type="project" value="InterPro"/>
</dbReference>
<dbReference type="GO" id="GO:0042626">
    <property type="term" value="F:ATPase-coupled transmembrane transporter activity"/>
    <property type="evidence" value="ECO:0007669"/>
    <property type="project" value="TreeGrafter"/>
</dbReference>
<dbReference type="Gene3D" id="3.40.50.300">
    <property type="entry name" value="P-loop containing nucleotide triphosphate hydrolases"/>
    <property type="match status" value="1"/>
</dbReference>
<comment type="caution">
    <text evidence="9">The sequence shown here is derived from an EMBL/GenBank/DDBJ whole genome shotgun (WGS) entry which is preliminary data.</text>
</comment>